<accession>A0A930UZF3</accession>
<proteinExistence type="predicted"/>
<sequence>MTGVSDVGDSPLSSQRRDYPAWGYFAMAMVLVAVGLTLGLLHVMDDLTYRPYLPWFMVALGVVAALAGAREWRRNDSLTSRRDKPEQEQRVDEERARLWLRLRWVNVLVVLAAVGGVLVYLAVR</sequence>
<keyword evidence="3" id="KW-1185">Reference proteome</keyword>
<name>A0A930UZF3_9ACTN</name>
<reference evidence="2" key="1">
    <citation type="submission" date="2020-11" db="EMBL/GenBank/DDBJ databases">
        <title>Nocardioides sp. CBS4Y-1, whole genome shotgun sequence.</title>
        <authorList>
            <person name="Tuo L."/>
        </authorList>
    </citation>
    <scope>NUCLEOTIDE SEQUENCE</scope>
    <source>
        <strain evidence="2">CBS4Y-1</strain>
    </source>
</reference>
<dbReference type="EMBL" id="JADIVZ010000001">
    <property type="protein sequence ID" value="MBF4160399.1"/>
    <property type="molecule type" value="Genomic_DNA"/>
</dbReference>
<dbReference type="Proteomes" id="UP000656804">
    <property type="component" value="Unassembled WGS sequence"/>
</dbReference>
<comment type="caution">
    <text evidence="2">The sequence shown here is derived from an EMBL/GenBank/DDBJ whole genome shotgun (WGS) entry which is preliminary data.</text>
</comment>
<evidence type="ECO:0000256" key="1">
    <source>
        <dbReference type="SAM" id="Phobius"/>
    </source>
</evidence>
<feature type="transmembrane region" description="Helical" evidence="1">
    <location>
        <begin position="21"/>
        <end position="41"/>
    </location>
</feature>
<evidence type="ECO:0000313" key="3">
    <source>
        <dbReference type="Proteomes" id="UP000656804"/>
    </source>
</evidence>
<feature type="transmembrane region" description="Helical" evidence="1">
    <location>
        <begin position="53"/>
        <end position="72"/>
    </location>
</feature>
<dbReference type="AlphaFoldDB" id="A0A930UZF3"/>
<organism evidence="2 3">
    <name type="scientific">Nocardioides acrostichi</name>
    <dbReference type="NCBI Taxonomy" id="2784339"/>
    <lineage>
        <taxon>Bacteria</taxon>
        <taxon>Bacillati</taxon>
        <taxon>Actinomycetota</taxon>
        <taxon>Actinomycetes</taxon>
        <taxon>Propionibacteriales</taxon>
        <taxon>Nocardioidaceae</taxon>
        <taxon>Nocardioides</taxon>
    </lineage>
</organism>
<keyword evidence="1" id="KW-0472">Membrane</keyword>
<feature type="transmembrane region" description="Helical" evidence="1">
    <location>
        <begin position="104"/>
        <end position="123"/>
    </location>
</feature>
<keyword evidence="1" id="KW-0812">Transmembrane</keyword>
<gene>
    <name evidence="2" type="ORF">ISG29_01770</name>
</gene>
<dbReference type="RefSeq" id="WP_194501633.1">
    <property type="nucleotide sequence ID" value="NZ_JADIVZ010000001.1"/>
</dbReference>
<protein>
    <submittedName>
        <fullName evidence="2">Uncharacterized protein</fullName>
    </submittedName>
</protein>
<keyword evidence="1" id="KW-1133">Transmembrane helix</keyword>
<evidence type="ECO:0000313" key="2">
    <source>
        <dbReference type="EMBL" id="MBF4160399.1"/>
    </source>
</evidence>